<organism evidence="8 9">
    <name type="scientific">Spizellomyces punctatus (strain DAOM BR117)</name>
    <dbReference type="NCBI Taxonomy" id="645134"/>
    <lineage>
        <taxon>Eukaryota</taxon>
        <taxon>Fungi</taxon>
        <taxon>Fungi incertae sedis</taxon>
        <taxon>Chytridiomycota</taxon>
        <taxon>Chytridiomycota incertae sedis</taxon>
        <taxon>Chytridiomycetes</taxon>
        <taxon>Spizellomycetales</taxon>
        <taxon>Spizellomycetaceae</taxon>
        <taxon>Spizellomyces</taxon>
    </lineage>
</organism>
<dbReference type="InterPro" id="IPR016589">
    <property type="entry name" value="tRNA_splic_SEN2"/>
</dbReference>
<dbReference type="EC" id="4.6.1.16" evidence="4"/>
<accession>A0A0L0HKT4</accession>
<dbReference type="GO" id="GO:0000213">
    <property type="term" value="F:tRNA-intron lyase activity"/>
    <property type="evidence" value="ECO:0007669"/>
    <property type="project" value="UniProtKB-UniRule"/>
</dbReference>
<dbReference type="CDD" id="cd22363">
    <property type="entry name" value="tRNA-intron_lyase_C"/>
    <property type="match status" value="1"/>
</dbReference>
<keyword evidence="2 4" id="KW-0819">tRNA processing</keyword>
<dbReference type="InterPro" id="IPR006676">
    <property type="entry name" value="tRNA_splic"/>
</dbReference>
<dbReference type="OrthoDB" id="10249562at2759"/>
<dbReference type="RefSeq" id="XP_016609488.1">
    <property type="nucleotide sequence ID" value="XM_016751526.1"/>
</dbReference>
<evidence type="ECO:0000256" key="2">
    <source>
        <dbReference type="ARBA" id="ARBA00022694"/>
    </source>
</evidence>
<comment type="similarity">
    <text evidence="1 4">Belongs to the tRNA-intron endonuclease family.</text>
</comment>
<feature type="compositionally biased region" description="Basic residues" evidence="6">
    <location>
        <begin position="177"/>
        <end position="186"/>
    </location>
</feature>
<evidence type="ECO:0000256" key="5">
    <source>
        <dbReference type="PIRSR" id="PIRSR011789-1"/>
    </source>
</evidence>
<sequence length="424" mass="47693">MSSAVPSHEQSSPPSDFDTTGATQDSLQSTKRPIRKNDRHLFQNPFPLQISKEEPLKGFFLPITIASFLQYLFQSFSSLIPFRKPPLPPYEGVLVGESGCVWILQDGKAQVDRALRWEQEFKRKSTIALEAGLTHALGLGLWRGGFFGKATLSRGEPTWWKRMARDGQSTEGESLAARRRAMRTAQRRNVPQPPSEPKSTTSMSSFSDGYDSLVSTPYAEGLGWGVLTVDPERYQLTPEEAFFLAYGLGILAVKESEEGDILEPCELWSKLRSHPNALTFASQLVGPEIMTTSKLSSEFAVRYAAYHYYRSQGWVVKSGIKFGTDYVLYRRGPIFRHSDYAVVVVPSVSDTAHRDTLPDIPARTWVWALSVNRVCAQVNKRVLLCHVVVPSDITRKELADPTCIKRFAIWDVCIGRWVPEKTRD</sequence>
<name>A0A0L0HKT4_SPIPD</name>
<feature type="compositionally biased region" description="Polar residues" evidence="6">
    <location>
        <begin position="197"/>
        <end position="206"/>
    </location>
</feature>
<dbReference type="GeneID" id="27686784"/>
<evidence type="ECO:0000256" key="1">
    <source>
        <dbReference type="ARBA" id="ARBA00008078"/>
    </source>
</evidence>
<dbReference type="PIRSF" id="PIRSF011789">
    <property type="entry name" value="tRNA_splic_SEN2"/>
    <property type="match status" value="1"/>
</dbReference>
<feature type="active site" evidence="5">
    <location>
        <position position="329"/>
    </location>
</feature>
<dbReference type="Proteomes" id="UP000053201">
    <property type="component" value="Unassembled WGS sequence"/>
</dbReference>
<keyword evidence="9" id="KW-1185">Reference proteome</keyword>
<evidence type="ECO:0000256" key="6">
    <source>
        <dbReference type="SAM" id="MobiDB-lite"/>
    </source>
</evidence>
<keyword evidence="8" id="KW-0540">Nuclease</keyword>
<dbReference type="Pfam" id="PF01974">
    <property type="entry name" value="tRNA_int_endo"/>
    <property type="match status" value="1"/>
</dbReference>
<dbReference type="GO" id="GO:0000379">
    <property type="term" value="P:tRNA-type intron splice site recognition and cleavage"/>
    <property type="evidence" value="ECO:0007669"/>
    <property type="project" value="TreeGrafter"/>
</dbReference>
<feature type="compositionally biased region" description="Polar residues" evidence="6">
    <location>
        <begin position="1"/>
        <end position="31"/>
    </location>
</feature>
<dbReference type="InterPro" id="IPR036167">
    <property type="entry name" value="tRNA_intron_Endo_cat-like_sf"/>
</dbReference>
<dbReference type="InParanoid" id="A0A0L0HKT4"/>
<dbReference type="GO" id="GO:0005737">
    <property type="term" value="C:cytoplasm"/>
    <property type="evidence" value="ECO:0007669"/>
    <property type="project" value="TreeGrafter"/>
</dbReference>
<keyword evidence="3 4" id="KW-0456">Lyase</keyword>
<dbReference type="GO" id="GO:0003676">
    <property type="term" value="F:nucleic acid binding"/>
    <property type="evidence" value="ECO:0007669"/>
    <property type="project" value="InterPro"/>
</dbReference>
<feature type="active site" evidence="5">
    <location>
        <position position="380"/>
    </location>
</feature>
<dbReference type="PANTHER" id="PTHR21227:SF0">
    <property type="entry name" value="TRNA-SPLICING ENDONUCLEASE SUBUNIT SEN2"/>
    <property type="match status" value="1"/>
</dbReference>
<dbReference type="InterPro" id="IPR011856">
    <property type="entry name" value="tRNA_endonuc-like_dom_sf"/>
</dbReference>
<dbReference type="SUPFAM" id="SSF53032">
    <property type="entry name" value="tRNA-intron endonuclease catalytic domain-like"/>
    <property type="match status" value="1"/>
</dbReference>
<dbReference type="GO" id="GO:0000214">
    <property type="term" value="C:tRNA-intron endonuclease complex"/>
    <property type="evidence" value="ECO:0007669"/>
    <property type="project" value="UniProtKB-UniRule"/>
</dbReference>
<reference evidence="8 9" key="1">
    <citation type="submission" date="2009-08" db="EMBL/GenBank/DDBJ databases">
        <title>The Genome Sequence of Spizellomyces punctatus strain DAOM BR117.</title>
        <authorList>
            <consortium name="The Broad Institute Genome Sequencing Platform"/>
            <person name="Russ C."/>
            <person name="Cuomo C."/>
            <person name="Shea T."/>
            <person name="Young S.K."/>
            <person name="Zeng Q."/>
            <person name="Koehrsen M."/>
            <person name="Haas B."/>
            <person name="Borodovsky M."/>
            <person name="Guigo R."/>
            <person name="Alvarado L."/>
            <person name="Berlin A."/>
            <person name="Bochicchio J."/>
            <person name="Borenstein D."/>
            <person name="Chapman S."/>
            <person name="Chen Z."/>
            <person name="Engels R."/>
            <person name="Freedman E."/>
            <person name="Gellesch M."/>
            <person name="Goldberg J."/>
            <person name="Griggs A."/>
            <person name="Gujja S."/>
            <person name="Heiman D."/>
            <person name="Hepburn T."/>
            <person name="Howarth C."/>
            <person name="Jen D."/>
            <person name="Larson L."/>
            <person name="Lewis B."/>
            <person name="Mehta T."/>
            <person name="Park D."/>
            <person name="Pearson M."/>
            <person name="Roberts A."/>
            <person name="Saif S."/>
            <person name="Shenoy N."/>
            <person name="Sisk P."/>
            <person name="Stolte C."/>
            <person name="Sykes S."/>
            <person name="Thomson T."/>
            <person name="Walk T."/>
            <person name="White J."/>
            <person name="Yandava C."/>
            <person name="Burger G."/>
            <person name="Gray M.W."/>
            <person name="Holland P.W.H."/>
            <person name="King N."/>
            <person name="Lang F.B.F."/>
            <person name="Roger A.J."/>
            <person name="Ruiz-Trillo I."/>
            <person name="Lander E."/>
            <person name="Nusbaum C."/>
        </authorList>
    </citation>
    <scope>NUCLEOTIDE SEQUENCE [LARGE SCALE GENOMIC DNA]</scope>
    <source>
        <strain evidence="8 9">DAOM BR117</strain>
    </source>
</reference>
<evidence type="ECO:0000313" key="9">
    <source>
        <dbReference type="Proteomes" id="UP000053201"/>
    </source>
</evidence>
<feature type="active site" evidence="5">
    <location>
        <position position="337"/>
    </location>
</feature>
<dbReference type="Gene3D" id="3.40.1350.10">
    <property type="match status" value="1"/>
</dbReference>
<evidence type="ECO:0000259" key="7">
    <source>
        <dbReference type="Pfam" id="PF01974"/>
    </source>
</evidence>
<proteinExistence type="inferred from homology"/>
<evidence type="ECO:0000313" key="8">
    <source>
        <dbReference type="EMBL" id="KND01449.1"/>
    </source>
</evidence>
<gene>
    <name evidence="8" type="ORF">SPPG_03253</name>
</gene>
<feature type="region of interest" description="Disordered" evidence="6">
    <location>
        <begin position="1"/>
        <end position="34"/>
    </location>
</feature>
<dbReference type="InterPro" id="IPR006677">
    <property type="entry name" value="tRNA_intron_Endonuc_cat-like"/>
</dbReference>
<dbReference type="NCBIfam" id="TIGR00324">
    <property type="entry name" value="endA"/>
    <property type="match status" value="1"/>
</dbReference>
<protein>
    <recommendedName>
        <fullName evidence="4">tRNA-splicing endonuclease subunit Sen2</fullName>
        <ecNumber evidence="4">4.6.1.16</ecNumber>
    </recommendedName>
</protein>
<comment type="function">
    <text evidence="4">Constitutes one of the two catalytic subunit of the tRNA-splicing endonuclease complex, a complex responsible for identification and cleavage of the splice sites in pre-tRNA. It cleaves pre-tRNA at the 5'- and 3'-splice sites to release the intron. The products are an intron and two tRNA half-molecules bearing 2',3'-cyclic phosphate and 5'-OH termini. There are no conserved sequences at the splice sites, but the intron is invariably located at the same site in the gene, placing the splice sites an invariant distance from the constant structural features of the tRNA body.</text>
</comment>
<feature type="domain" description="tRNA intron endonuclease catalytic" evidence="7">
    <location>
        <begin position="299"/>
        <end position="393"/>
    </location>
</feature>
<evidence type="ECO:0000256" key="3">
    <source>
        <dbReference type="ARBA" id="ARBA00023239"/>
    </source>
</evidence>
<dbReference type="EMBL" id="KQ257454">
    <property type="protein sequence ID" value="KND01449.1"/>
    <property type="molecule type" value="Genomic_DNA"/>
</dbReference>
<dbReference type="FunCoup" id="A0A0L0HKT4">
    <property type="interactions" value="21"/>
</dbReference>
<dbReference type="STRING" id="645134.A0A0L0HKT4"/>
<dbReference type="eggNOG" id="KOG4685">
    <property type="taxonomic scope" value="Eukaryota"/>
</dbReference>
<dbReference type="AlphaFoldDB" id="A0A0L0HKT4"/>
<dbReference type="OMA" id="YSHPYWK"/>
<keyword evidence="8" id="KW-0255">Endonuclease</keyword>
<dbReference type="VEuPathDB" id="FungiDB:SPPG_03253"/>
<keyword evidence="8" id="KW-0378">Hydrolase</keyword>
<evidence type="ECO:0000256" key="4">
    <source>
        <dbReference type="PIRNR" id="PIRNR011789"/>
    </source>
</evidence>
<dbReference type="PANTHER" id="PTHR21227">
    <property type="entry name" value="TRNA-SPLICING ENDONUCLEASE SUBUNIT SEN2"/>
    <property type="match status" value="1"/>
</dbReference>
<feature type="region of interest" description="Disordered" evidence="6">
    <location>
        <begin position="163"/>
        <end position="206"/>
    </location>
</feature>